<dbReference type="InterPro" id="IPR016039">
    <property type="entry name" value="Thiolase-like"/>
</dbReference>
<evidence type="ECO:0000313" key="10">
    <source>
        <dbReference type="Proteomes" id="UP000746471"/>
    </source>
</evidence>
<evidence type="ECO:0000313" key="9">
    <source>
        <dbReference type="EMBL" id="MBS7526732.1"/>
    </source>
</evidence>
<name>A0ABS5PPA6_9FIRM</name>
<keyword evidence="3 6" id="KW-0808">Transferase</keyword>
<proteinExistence type="inferred from homology"/>
<protein>
    <recommendedName>
        <fullName evidence="2">acetyl-CoA C-acetyltransferase</fullName>
        <ecNumber evidence="2">2.3.1.9</ecNumber>
    </recommendedName>
    <alternativeName>
        <fullName evidence="5">Acetoacetyl-CoA thiolase</fullName>
    </alternativeName>
</protein>
<dbReference type="InterPro" id="IPR002155">
    <property type="entry name" value="Thiolase"/>
</dbReference>
<dbReference type="PIRSF" id="PIRSF000429">
    <property type="entry name" value="Ac-CoA_Ac_transf"/>
    <property type="match status" value="1"/>
</dbReference>
<feature type="domain" description="Thiolase C-terminal" evidence="8">
    <location>
        <begin position="275"/>
        <end position="392"/>
    </location>
</feature>
<keyword evidence="4 6" id="KW-0012">Acyltransferase</keyword>
<gene>
    <name evidence="9" type="ORF">KHM83_08585</name>
</gene>
<evidence type="ECO:0000256" key="4">
    <source>
        <dbReference type="ARBA" id="ARBA00023315"/>
    </source>
</evidence>
<dbReference type="Gene3D" id="3.40.47.10">
    <property type="match status" value="2"/>
</dbReference>
<organism evidence="9 10">
    <name type="scientific">Fusibacter paucivorans</name>
    <dbReference type="NCBI Taxonomy" id="76009"/>
    <lineage>
        <taxon>Bacteria</taxon>
        <taxon>Bacillati</taxon>
        <taxon>Bacillota</taxon>
        <taxon>Clostridia</taxon>
        <taxon>Eubacteriales</taxon>
        <taxon>Eubacteriales Family XII. Incertae Sedis</taxon>
        <taxon>Fusibacter</taxon>
    </lineage>
</organism>
<dbReference type="Proteomes" id="UP000746471">
    <property type="component" value="Unassembled WGS sequence"/>
</dbReference>
<evidence type="ECO:0000256" key="2">
    <source>
        <dbReference type="ARBA" id="ARBA00012705"/>
    </source>
</evidence>
<sequence length="394" mass="42633">MFKNVYIPYGSYYSTPFCKWQGSLQNENSIVLGAKTSRRFFDLKQIDTTLIDYLYFGQTVLQKGSFYAPTYAAHLMGLPDLTGQAVTQACATSTTAIFDAALAVEAGYLDAAYCLFTDRLSNAPHIVWPNPAGPGGEVLSENINLDNMGYDPSTGYGMLTTGENVAKEHGFTKEEADEMTWMRYEQYQMALADDRAFQKRYMLPIELASRKKTVVIEMDEGIAASSKEGLAKLKPVQKDGILTFGSQTHPADGNVGLFVTNQEKAKALSKEAVTVQVVGYGYNRTKAATMPAAPSGAVQMALKNAGVALKDVKTFKNHTPFIVNDLHLCKTLGLKWDAVNNYGTSVVFGHPQGPTLARLAIEAIEETVLKGGGYAVVAGCHAGDSAAALVLKID</sequence>
<evidence type="ECO:0000256" key="6">
    <source>
        <dbReference type="RuleBase" id="RU003557"/>
    </source>
</evidence>
<dbReference type="SUPFAM" id="SSF53901">
    <property type="entry name" value="Thiolase-like"/>
    <property type="match status" value="2"/>
</dbReference>
<evidence type="ECO:0000256" key="3">
    <source>
        <dbReference type="ARBA" id="ARBA00022679"/>
    </source>
</evidence>
<evidence type="ECO:0000259" key="7">
    <source>
        <dbReference type="Pfam" id="PF00108"/>
    </source>
</evidence>
<evidence type="ECO:0000256" key="5">
    <source>
        <dbReference type="ARBA" id="ARBA00030755"/>
    </source>
</evidence>
<reference evidence="9 10" key="1">
    <citation type="submission" date="2021-05" db="EMBL/GenBank/DDBJ databases">
        <title>Fusibacter ferrireducens sp. nov., an anaerobic, sulfur- and Fe-reducing bacterium isolated from the mangrove sediment.</title>
        <authorList>
            <person name="Qiu D."/>
        </authorList>
    </citation>
    <scope>NUCLEOTIDE SEQUENCE [LARGE SCALE GENOMIC DNA]</scope>
    <source>
        <strain evidence="9 10">DSM 12116</strain>
    </source>
</reference>
<evidence type="ECO:0000256" key="1">
    <source>
        <dbReference type="ARBA" id="ARBA00010982"/>
    </source>
</evidence>
<dbReference type="InterPro" id="IPR020616">
    <property type="entry name" value="Thiolase_N"/>
</dbReference>
<keyword evidence="10" id="KW-1185">Reference proteome</keyword>
<feature type="domain" description="Thiolase N-terminal" evidence="7">
    <location>
        <begin position="14"/>
        <end position="260"/>
    </location>
</feature>
<dbReference type="EMBL" id="JAHBCL010000012">
    <property type="protein sequence ID" value="MBS7526732.1"/>
    <property type="molecule type" value="Genomic_DNA"/>
</dbReference>
<comment type="similarity">
    <text evidence="1 6">Belongs to the thiolase-like superfamily. Thiolase family.</text>
</comment>
<dbReference type="PANTHER" id="PTHR18919:SF107">
    <property type="entry name" value="ACETYL-COA ACETYLTRANSFERASE, CYTOSOLIC"/>
    <property type="match status" value="1"/>
</dbReference>
<dbReference type="EC" id="2.3.1.9" evidence="2"/>
<comment type="caution">
    <text evidence="9">The sequence shown here is derived from an EMBL/GenBank/DDBJ whole genome shotgun (WGS) entry which is preliminary data.</text>
</comment>
<dbReference type="Pfam" id="PF02803">
    <property type="entry name" value="Thiolase_C"/>
    <property type="match status" value="1"/>
</dbReference>
<dbReference type="CDD" id="cd00751">
    <property type="entry name" value="thiolase"/>
    <property type="match status" value="1"/>
</dbReference>
<dbReference type="InterPro" id="IPR020617">
    <property type="entry name" value="Thiolase_C"/>
</dbReference>
<dbReference type="PANTHER" id="PTHR18919">
    <property type="entry name" value="ACETYL-COA C-ACYLTRANSFERASE"/>
    <property type="match status" value="1"/>
</dbReference>
<accession>A0ABS5PPA6</accession>
<dbReference type="RefSeq" id="WP_213236589.1">
    <property type="nucleotide sequence ID" value="NZ_JAHBCL010000012.1"/>
</dbReference>
<dbReference type="Pfam" id="PF00108">
    <property type="entry name" value="Thiolase_N"/>
    <property type="match status" value="1"/>
</dbReference>
<evidence type="ECO:0000259" key="8">
    <source>
        <dbReference type="Pfam" id="PF02803"/>
    </source>
</evidence>